<dbReference type="InterPro" id="IPR016197">
    <property type="entry name" value="Chromo-like_dom_sf"/>
</dbReference>
<dbReference type="InterPro" id="IPR026541">
    <property type="entry name" value="MRG_dom"/>
</dbReference>
<protein>
    <submittedName>
        <fullName evidence="9">Chromatin modification-related protein</fullName>
    </submittedName>
</protein>
<feature type="domain" description="MRG" evidence="7">
    <location>
        <begin position="227"/>
        <end position="372"/>
    </location>
</feature>
<evidence type="ECO:0000256" key="6">
    <source>
        <dbReference type="SAM" id="MobiDB-lite"/>
    </source>
</evidence>
<dbReference type="GO" id="GO:0006355">
    <property type="term" value="P:regulation of DNA-templated transcription"/>
    <property type="evidence" value="ECO:0007669"/>
    <property type="project" value="InterPro"/>
</dbReference>
<comment type="caution">
    <text evidence="9">The sequence shown here is derived from an EMBL/GenBank/DDBJ whole genome shotgun (WGS) entry which is preliminary data.</text>
</comment>
<dbReference type="InterPro" id="IPR008676">
    <property type="entry name" value="MRG"/>
</dbReference>
<evidence type="ECO:0000259" key="8">
    <source>
        <dbReference type="Pfam" id="PF22732"/>
    </source>
</evidence>
<evidence type="ECO:0000256" key="4">
    <source>
        <dbReference type="ARBA" id="ARBA00023163"/>
    </source>
</evidence>
<sequence length="422" mass="48961">MEDDEDQASLPSSGEQDVTAAEEDATHQELIPPFLPNQKVFTAYIEQPRSPKGATTAAAQTTPKKKKLERYFEGVIRQVRHHPHLTGDSSWSFLIHFKGWNARYDRWITASELLPDTPDHRQRFEEQQQQEEHKRQAEKEAQKQEQLRKQQRKKELKAAQQQQQAPVAEIADGGLVLPFTLKTVMVEEWEKINRKGYDAPYGYDKDLLQTANDNSDSTTISQGPPRSVHALPATVTIRQLLKHFEKKTRKQWLEKQQQQQPPDETKTNQIKQEIRQFCKALGRLFENALPVCLLYEQERPQYTFHIERHQQENNNSAISPLDVYGCEFLLRLLVRLPQLMPSNNQNNAARSTALLQDLILLLQQNRPACFKQKFRPPIYPHEWLPWETKKYGKNQTQPRQQTKQDAKSKQKEGGTAEGDVFG</sequence>
<dbReference type="PANTHER" id="PTHR10880">
    <property type="entry name" value="MORTALITY FACTOR 4-LIKE PROTEIN"/>
    <property type="match status" value="1"/>
</dbReference>
<evidence type="ECO:0000259" key="7">
    <source>
        <dbReference type="Pfam" id="PF05712"/>
    </source>
</evidence>
<name>A0A9N8EVV5_9STRA</name>
<dbReference type="GO" id="GO:0006325">
    <property type="term" value="P:chromatin organization"/>
    <property type="evidence" value="ECO:0007669"/>
    <property type="project" value="UniProtKB-KW"/>
</dbReference>
<accession>A0A9N8EVV5</accession>
<keyword evidence="2" id="KW-0156">Chromatin regulator</keyword>
<gene>
    <name evidence="9" type="ORF">SEMRO_1711_G292820.1</name>
</gene>
<feature type="compositionally biased region" description="Basic and acidic residues" evidence="6">
    <location>
        <begin position="123"/>
        <end position="148"/>
    </location>
</feature>
<dbReference type="GO" id="GO:0000123">
    <property type="term" value="C:histone acetyltransferase complex"/>
    <property type="evidence" value="ECO:0007669"/>
    <property type="project" value="TreeGrafter"/>
</dbReference>
<feature type="region of interest" description="Disordered" evidence="6">
    <location>
        <begin position="389"/>
        <end position="422"/>
    </location>
</feature>
<evidence type="ECO:0000256" key="5">
    <source>
        <dbReference type="ARBA" id="ARBA00023242"/>
    </source>
</evidence>
<evidence type="ECO:0000313" key="9">
    <source>
        <dbReference type="EMBL" id="CAB9525680.1"/>
    </source>
</evidence>
<feature type="region of interest" description="Disordered" evidence="6">
    <location>
        <begin position="1"/>
        <end position="33"/>
    </location>
</feature>
<keyword evidence="3" id="KW-0805">Transcription regulation</keyword>
<keyword evidence="5" id="KW-0539">Nucleus</keyword>
<dbReference type="Gene3D" id="2.30.30.140">
    <property type="match status" value="1"/>
</dbReference>
<evidence type="ECO:0000256" key="3">
    <source>
        <dbReference type="ARBA" id="ARBA00023015"/>
    </source>
</evidence>
<dbReference type="AlphaFoldDB" id="A0A9N8EVV5"/>
<keyword evidence="10" id="KW-1185">Reference proteome</keyword>
<dbReference type="OrthoDB" id="124855at2759"/>
<dbReference type="InterPro" id="IPR038217">
    <property type="entry name" value="MRG_C_sf"/>
</dbReference>
<dbReference type="InterPro" id="IPR053820">
    <property type="entry name" value="MSL3_chromo-like"/>
</dbReference>
<dbReference type="PROSITE" id="PS51640">
    <property type="entry name" value="MRG"/>
    <property type="match status" value="1"/>
</dbReference>
<dbReference type="EMBL" id="CAICTM010001709">
    <property type="protein sequence ID" value="CAB9525680.1"/>
    <property type="molecule type" value="Genomic_DNA"/>
</dbReference>
<feature type="domain" description="MSL3 chromodomain-like" evidence="8">
    <location>
        <begin position="63"/>
        <end position="122"/>
    </location>
</feature>
<evidence type="ECO:0000256" key="2">
    <source>
        <dbReference type="ARBA" id="ARBA00022853"/>
    </source>
</evidence>
<feature type="region of interest" description="Disordered" evidence="6">
    <location>
        <begin position="123"/>
        <end position="165"/>
    </location>
</feature>
<dbReference type="Pfam" id="PF22732">
    <property type="entry name" value="MSL3_chromo-like"/>
    <property type="match status" value="1"/>
</dbReference>
<organism evidence="9 10">
    <name type="scientific">Seminavis robusta</name>
    <dbReference type="NCBI Taxonomy" id="568900"/>
    <lineage>
        <taxon>Eukaryota</taxon>
        <taxon>Sar</taxon>
        <taxon>Stramenopiles</taxon>
        <taxon>Ochrophyta</taxon>
        <taxon>Bacillariophyta</taxon>
        <taxon>Bacillariophyceae</taxon>
        <taxon>Bacillariophycidae</taxon>
        <taxon>Naviculales</taxon>
        <taxon>Naviculaceae</taxon>
        <taxon>Seminavis</taxon>
    </lineage>
</organism>
<comment type="subcellular location">
    <subcellularLocation>
        <location evidence="1">Nucleus</location>
    </subcellularLocation>
</comment>
<evidence type="ECO:0000313" key="10">
    <source>
        <dbReference type="Proteomes" id="UP001153069"/>
    </source>
</evidence>
<dbReference type="PANTHER" id="PTHR10880:SF15">
    <property type="entry name" value="MSL COMPLEX SUBUNIT 3"/>
    <property type="match status" value="1"/>
</dbReference>
<dbReference type="Gene3D" id="1.10.274.30">
    <property type="entry name" value="MRG domain"/>
    <property type="match status" value="1"/>
</dbReference>
<evidence type="ECO:0000256" key="1">
    <source>
        <dbReference type="ARBA" id="ARBA00004123"/>
    </source>
</evidence>
<dbReference type="SUPFAM" id="SSF54160">
    <property type="entry name" value="Chromo domain-like"/>
    <property type="match status" value="1"/>
</dbReference>
<proteinExistence type="predicted"/>
<dbReference type="Proteomes" id="UP001153069">
    <property type="component" value="Unassembled WGS sequence"/>
</dbReference>
<dbReference type="GO" id="GO:0005634">
    <property type="term" value="C:nucleus"/>
    <property type="evidence" value="ECO:0007669"/>
    <property type="project" value="UniProtKB-SubCell"/>
</dbReference>
<keyword evidence="4" id="KW-0804">Transcription</keyword>
<feature type="compositionally biased region" description="Basic and acidic residues" evidence="6">
    <location>
        <begin position="402"/>
        <end position="414"/>
    </location>
</feature>
<reference evidence="9" key="1">
    <citation type="submission" date="2020-06" db="EMBL/GenBank/DDBJ databases">
        <authorList>
            <consortium name="Plant Systems Biology data submission"/>
        </authorList>
    </citation>
    <scope>NUCLEOTIDE SEQUENCE</scope>
    <source>
        <strain evidence="9">D6</strain>
    </source>
</reference>
<dbReference type="Pfam" id="PF05712">
    <property type="entry name" value="MRG"/>
    <property type="match status" value="1"/>
</dbReference>